<dbReference type="PANTHER" id="PTHR12526:SF630">
    <property type="entry name" value="GLYCOSYLTRANSFERASE"/>
    <property type="match status" value="1"/>
</dbReference>
<reference evidence="2 3" key="1">
    <citation type="submission" date="2019-04" db="EMBL/GenBank/DDBJ databases">
        <title>Lewinella litorea sp. nov., isolated from a marine sand.</title>
        <authorList>
            <person name="Yoon J.-H."/>
        </authorList>
    </citation>
    <scope>NUCLEOTIDE SEQUENCE [LARGE SCALE GENOMIC DNA]</scope>
    <source>
        <strain evidence="2 3">HSMS-39</strain>
    </source>
</reference>
<protein>
    <submittedName>
        <fullName evidence="2">Glycosyltransferase</fullName>
    </submittedName>
</protein>
<organism evidence="2 3">
    <name type="scientific">Neolewinella litorea</name>
    <dbReference type="NCBI Taxonomy" id="2562452"/>
    <lineage>
        <taxon>Bacteria</taxon>
        <taxon>Pseudomonadati</taxon>
        <taxon>Bacteroidota</taxon>
        <taxon>Saprospiria</taxon>
        <taxon>Saprospirales</taxon>
        <taxon>Lewinellaceae</taxon>
        <taxon>Neolewinella</taxon>
    </lineage>
</organism>
<dbReference type="OrthoDB" id="9790710at2"/>
<evidence type="ECO:0000313" key="3">
    <source>
        <dbReference type="Proteomes" id="UP000308528"/>
    </source>
</evidence>
<dbReference type="Proteomes" id="UP000308528">
    <property type="component" value="Unassembled WGS sequence"/>
</dbReference>
<dbReference type="Gene3D" id="3.40.50.2000">
    <property type="entry name" value="Glycogen Phosphorylase B"/>
    <property type="match status" value="2"/>
</dbReference>
<dbReference type="InterPro" id="IPR001296">
    <property type="entry name" value="Glyco_trans_1"/>
</dbReference>
<dbReference type="GO" id="GO:0016757">
    <property type="term" value="F:glycosyltransferase activity"/>
    <property type="evidence" value="ECO:0007669"/>
    <property type="project" value="InterPro"/>
</dbReference>
<accession>A0A4S4N627</accession>
<name>A0A4S4N627_9BACT</name>
<proteinExistence type="predicted"/>
<feature type="domain" description="Glycosyl transferase family 1" evidence="1">
    <location>
        <begin position="181"/>
        <end position="325"/>
    </location>
</feature>
<keyword evidence="2" id="KW-0808">Transferase</keyword>
<evidence type="ECO:0000313" key="2">
    <source>
        <dbReference type="EMBL" id="THH34566.1"/>
    </source>
</evidence>
<dbReference type="CDD" id="cd03801">
    <property type="entry name" value="GT4_PimA-like"/>
    <property type="match status" value="1"/>
</dbReference>
<dbReference type="SUPFAM" id="SSF53756">
    <property type="entry name" value="UDP-Glycosyltransferase/glycogen phosphorylase"/>
    <property type="match status" value="1"/>
</dbReference>
<sequence length="367" mass="41291">MDKVLIVQLILPHYRKSFFDLLVRNQTLDVYITAGSSNAIKVFAPDQEKIKDNLVNKWFKIFGHTFYFQFGLFRSIFTLKPSHIVFGGPDLHVLSSILAFVYFRFFSKIQVHWWTQGLKRNEGGLKKYLIALSNSVLIYEDEGKSIIQNAIANFSKPITVLKNSISDQDYGFHESIPSGNFDSPIFMLLFSGRLTQPKRCDLVIKAVSLLTQKGIPCILNVVGDGETLAENKRLASRLGVEDKVHFHGALYDKDVIPIFKKSEIFALPGKVGLSIVHALSYGLPVITTNEDIHSPEVAILQSGVNGSFFEGMSAEALSEELSIWYVRLKNSNQYSKKEIQATVKSAGYTPEQMADNFLNHFTIKLNA</sequence>
<dbReference type="RefSeq" id="WP_136460750.1">
    <property type="nucleotide sequence ID" value="NZ_SRSF01000017.1"/>
</dbReference>
<evidence type="ECO:0000259" key="1">
    <source>
        <dbReference type="Pfam" id="PF00534"/>
    </source>
</evidence>
<dbReference type="AlphaFoldDB" id="A0A4S4N627"/>
<keyword evidence="3" id="KW-1185">Reference proteome</keyword>
<gene>
    <name evidence="2" type="ORF">E4021_17540</name>
</gene>
<dbReference type="EMBL" id="SRSF01000017">
    <property type="protein sequence ID" value="THH34566.1"/>
    <property type="molecule type" value="Genomic_DNA"/>
</dbReference>
<dbReference type="Pfam" id="PF00534">
    <property type="entry name" value="Glycos_transf_1"/>
    <property type="match status" value="1"/>
</dbReference>
<dbReference type="PANTHER" id="PTHR12526">
    <property type="entry name" value="GLYCOSYLTRANSFERASE"/>
    <property type="match status" value="1"/>
</dbReference>
<comment type="caution">
    <text evidence="2">The sequence shown here is derived from an EMBL/GenBank/DDBJ whole genome shotgun (WGS) entry which is preliminary data.</text>
</comment>